<keyword evidence="9" id="KW-1185">Reference proteome</keyword>
<dbReference type="Proteomes" id="UP001235712">
    <property type="component" value="Unassembled WGS sequence"/>
</dbReference>
<comment type="subcellular location">
    <subcellularLocation>
        <location evidence="1">Cell membrane</location>
        <topology evidence="1">Multi-pass membrane protein</topology>
    </subcellularLocation>
</comment>
<keyword evidence="4 5" id="KW-0812">Transmembrane</keyword>
<keyword evidence="4 5" id="KW-1133">Transmembrane helix</keyword>
<evidence type="ECO:0000256" key="2">
    <source>
        <dbReference type="ARBA" id="ARBA00022475"/>
    </source>
</evidence>
<dbReference type="Pfam" id="PF00571">
    <property type="entry name" value="CBS"/>
    <property type="match status" value="1"/>
</dbReference>
<evidence type="ECO:0000256" key="3">
    <source>
        <dbReference type="PROSITE-ProRule" id="PRU00703"/>
    </source>
</evidence>
<dbReference type="PANTHER" id="PTHR43099">
    <property type="entry name" value="UPF0053 PROTEIN YRKA"/>
    <property type="match status" value="1"/>
</dbReference>
<sequence>MSNPIVVIAVTVALIALSAFFVAIEFALLAARRHRLEDLATSSRSARAALKSSSELTVLLAGSQLGITACTLALGAVTKPAVHHWLTPMFENWGLGEWPADAAGFVLALMIVTFLHLVVGEMAPKSWAIAHPETSAVLLALPMRAFMAATRPLLTALNEIANWCLRRVGVDPADQVASGRDPAALRSLVEHSASVGALEEGDSNRLNNALQLESLTVGDLVDRERGTTSVPPGSDVRAVREASLASGHLRILIGEGAAMDSVVHVRDTLMAPDDAPVQTLARPVYSMPSQTRVFQAMNQMRETRNHLATVTDDAGLFVGVITLSDLLGRLFPESENVA</sequence>
<feature type="transmembrane region" description="Helical" evidence="5">
    <location>
        <begin position="56"/>
        <end position="78"/>
    </location>
</feature>
<evidence type="ECO:0000313" key="8">
    <source>
        <dbReference type="EMBL" id="MDP9825726.1"/>
    </source>
</evidence>
<dbReference type="EMBL" id="JAUSQZ010000001">
    <property type="protein sequence ID" value="MDP9825726.1"/>
    <property type="molecule type" value="Genomic_DNA"/>
</dbReference>
<evidence type="ECO:0000256" key="4">
    <source>
        <dbReference type="PROSITE-ProRule" id="PRU01193"/>
    </source>
</evidence>
<evidence type="ECO:0000256" key="5">
    <source>
        <dbReference type="SAM" id="Phobius"/>
    </source>
</evidence>
<dbReference type="PROSITE" id="PS51371">
    <property type="entry name" value="CBS"/>
    <property type="match status" value="1"/>
</dbReference>
<dbReference type="PROSITE" id="PS51846">
    <property type="entry name" value="CNNM"/>
    <property type="match status" value="1"/>
</dbReference>
<gene>
    <name evidence="8" type="ORF">J2S57_001475</name>
</gene>
<dbReference type="Gene3D" id="3.90.1280.20">
    <property type="match status" value="1"/>
</dbReference>
<accession>A0ABT9NZ69</accession>
<comment type="caution">
    <text evidence="8">The sequence shown here is derived from an EMBL/GenBank/DDBJ whole genome shotgun (WGS) entry which is preliminary data.</text>
</comment>
<feature type="domain" description="CNNM transmembrane" evidence="7">
    <location>
        <begin position="1"/>
        <end position="202"/>
    </location>
</feature>
<feature type="transmembrane region" description="Helical" evidence="5">
    <location>
        <begin position="98"/>
        <end position="119"/>
    </location>
</feature>
<dbReference type="Gene3D" id="3.10.580.10">
    <property type="entry name" value="CBS-domain"/>
    <property type="match status" value="1"/>
</dbReference>
<dbReference type="SMART" id="SM00116">
    <property type="entry name" value="CBS"/>
    <property type="match status" value="1"/>
</dbReference>
<dbReference type="PANTHER" id="PTHR43099:SF5">
    <property type="entry name" value="HLYC_CORC FAMILY TRANSPORTER"/>
    <property type="match status" value="1"/>
</dbReference>
<keyword evidence="4 5" id="KW-0472">Membrane</keyword>
<proteinExistence type="predicted"/>
<keyword evidence="2" id="KW-1003">Cell membrane</keyword>
<reference evidence="8 9" key="1">
    <citation type="submission" date="2023-07" db="EMBL/GenBank/DDBJ databases">
        <title>Sequencing the genomes of 1000 actinobacteria strains.</title>
        <authorList>
            <person name="Klenk H.-P."/>
        </authorList>
    </citation>
    <scope>NUCLEOTIDE SEQUENCE [LARGE SCALE GENOMIC DNA]</scope>
    <source>
        <strain evidence="8 9">DSM 44388</strain>
    </source>
</reference>
<organism evidence="8 9">
    <name type="scientific">Kineosporia succinea</name>
    <dbReference type="NCBI Taxonomy" id="84632"/>
    <lineage>
        <taxon>Bacteria</taxon>
        <taxon>Bacillati</taxon>
        <taxon>Actinomycetota</taxon>
        <taxon>Actinomycetes</taxon>
        <taxon>Kineosporiales</taxon>
        <taxon>Kineosporiaceae</taxon>
        <taxon>Kineosporia</taxon>
    </lineage>
</organism>
<dbReference type="SUPFAM" id="SSF54631">
    <property type="entry name" value="CBS-domain pair"/>
    <property type="match status" value="1"/>
</dbReference>
<evidence type="ECO:0000259" key="6">
    <source>
        <dbReference type="PROSITE" id="PS51371"/>
    </source>
</evidence>
<dbReference type="InterPro" id="IPR002550">
    <property type="entry name" value="CNNM"/>
</dbReference>
<feature type="domain" description="CBS" evidence="6">
    <location>
        <begin position="280"/>
        <end position="338"/>
    </location>
</feature>
<dbReference type="InterPro" id="IPR000644">
    <property type="entry name" value="CBS_dom"/>
</dbReference>
<evidence type="ECO:0000313" key="9">
    <source>
        <dbReference type="Proteomes" id="UP001235712"/>
    </source>
</evidence>
<dbReference type="InterPro" id="IPR051676">
    <property type="entry name" value="UPF0053_domain"/>
</dbReference>
<evidence type="ECO:0000256" key="1">
    <source>
        <dbReference type="ARBA" id="ARBA00004651"/>
    </source>
</evidence>
<protein>
    <submittedName>
        <fullName evidence="8">CBS domain containing-hemolysin-like protein</fullName>
    </submittedName>
</protein>
<name>A0ABT9NZ69_9ACTN</name>
<evidence type="ECO:0000259" key="7">
    <source>
        <dbReference type="PROSITE" id="PS51846"/>
    </source>
</evidence>
<dbReference type="Pfam" id="PF01595">
    <property type="entry name" value="CNNM"/>
    <property type="match status" value="1"/>
</dbReference>
<feature type="transmembrane region" description="Helical" evidence="5">
    <location>
        <begin position="6"/>
        <end position="29"/>
    </location>
</feature>
<keyword evidence="3" id="KW-0129">CBS domain</keyword>
<dbReference type="RefSeq" id="WP_307239803.1">
    <property type="nucleotide sequence ID" value="NZ_JAUSQZ010000001.1"/>
</dbReference>
<dbReference type="InterPro" id="IPR046342">
    <property type="entry name" value="CBS_dom_sf"/>
</dbReference>